<evidence type="ECO:0000313" key="2">
    <source>
        <dbReference type="EMBL" id="OXR46888.1"/>
    </source>
</evidence>
<dbReference type="SUPFAM" id="SSF160424">
    <property type="entry name" value="BH3703-like"/>
    <property type="match status" value="2"/>
</dbReference>
<organism evidence="2 3">
    <name type="scientific">Nocardia cerradoensis</name>
    <dbReference type="NCBI Taxonomy" id="85688"/>
    <lineage>
        <taxon>Bacteria</taxon>
        <taxon>Bacillati</taxon>
        <taxon>Actinomycetota</taxon>
        <taxon>Actinomycetes</taxon>
        <taxon>Mycobacteriales</taxon>
        <taxon>Nocardiaceae</taxon>
        <taxon>Nocardia</taxon>
    </lineage>
</organism>
<gene>
    <name evidence="2" type="ORF">B7C42_00001</name>
</gene>
<feature type="domain" description="DUF6881" evidence="1">
    <location>
        <begin position="316"/>
        <end position="398"/>
    </location>
</feature>
<sequence>MSTDPSSSNVSVRQQELVHQIVENVRSKMVVNTVPLEWTLIDLTWTLIGDDGDLEIGVETADGPFPGWLDQRIGFPPELIQLRDLTHAHEGGTWFTLHLTIPSEGEVTTHFGYVRPQEDSDVEPAALSRTRQPEISEANHRSAVANYQQERIQRIADAVVYVLDANRERLNWTQIELTWTVQDGRALEVEIGITTTDGPFLSWLDLPVGVPHALRDLWHDASVSDRGAWSTLRLVIQAGGEVTTHFGYEPVDSSRYLYTAADPKPHTYPREARPKWIQDLLPENAERYRPLDRGPFASGWSSAAEDFTPDEPGMRYFKVTNPGAAGDKGYEIFSEVDDEGFECRKVQKFRDGRTECVGGFVQTDRTWLDDDLVDLATLSANPNVSAAEITASQFQTEWLAGGGW</sequence>
<dbReference type="RefSeq" id="WP_143859854.1">
    <property type="nucleotide sequence ID" value="NZ_JAAXOR010000003.1"/>
</dbReference>
<dbReference type="InterPro" id="IPR049248">
    <property type="entry name" value="DUF6881"/>
</dbReference>
<dbReference type="EMBL" id="NGAF01000001">
    <property type="protein sequence ID" value="OXR46888.1"/>
    <property type="molecule type" value="Genomic_DNA"/>
</dbReference>
<protein>
    <recommendedName>
        <fullName evidence="1">DUF6881 domain-containing protein</fullName>
    </recommendedName>
</protein>
<evidence type="ECO:0000313" key="3">
    <source>
        <dbReference type="Proteomes" id="UP000215506"/>
    </source>
</evidence>
<reference evidence="2 3" key="1">
    <citation type="submission" date="2017-07" db="EMBL/GenBank/DDBJ databases">
        <title>First draft Genome Sequence of Nocardia cerradoensis isolated from human infection.</title>
        <authorList>
            <person name="Carrasco G."/>
        </authorList>
    </citation>
    <scope>NUCLEOTIDE SEQUENCE [LARGE SCALE GENOMIC DNA]</scope>
    <source>
        <strain evidence="2 3">CNM20130759</strain>
    </source>
</reference>
<dbReference type="Pfam" id="PF21812">
    <property type="entry name" value="DUF6881"/>
    <property type="match status" value="1"/>
</dbReference>
<dbReference type="InterPro" id="IPR036170">
    <property type="entry name" value="YezG-like_sf"/>
</dbReference>
<evidence type="ECO:0000259" key="1">
    <source>
        <dbReference type="Pfam" id="PF21812"/>
    </source>
</evidence>
<name>A0A231HDQ1_9NOCA</name>
<keyword evidence="3" id="KW-1185">Reference proteome</keyword>
<dbReference type="AlphaFoldDB" id="A0A231HDQ1"/>
<proteinExistence type="predicted"/>
<accession>A0A231HDQ1</accession>
<dbReference type="Proteomes" id="UP000215506">
    <property type="component" value="Unassembled WGS sequence"/>
</dbReference>
<comment type="caution">
    <text evidence="2">The sequence shown here is derived from an EMBL/GenBank/DDBJ whole genome shotgun (WGS) entry which is preliminary data.</text>
</comment>